<evidence type="ECO:0000256" key="4">
    <source>
        <dbReference type="ARBA" id="ARBA00022519"/>
    </source>
</evidence>
<dbReference type="PANTHER" id="PTHR35011:SF10">
    <property type="entry name" value="TRAP TRANSPORTER SMALL PERMEASE PROTEIN"/>
    <property type="match status" value="1"/>
</dbReference>
<dbReference type="GO" id="GO:0015740">
    <property type="term" value="P:C4-dicarboxylate transport"/>
    <property type="evidence" value="ECO:0007669"/>
    <property type="project" value="TreeGrafter"/>
</dbReference>
<evidence type="ECO:0000256" key="1">
    <source>
        <dbReference type="ARBA" id="ARBA00004429"/>
    </source>
</evidence>
<dbReference type="InterPro" id="IPR007387">
    <property type="entry name" value="TRAP_DctQ"/>
</dbReference>
<proteinExistence type="inferred from homology"/>
<feature type="transmembrane region" description="Helical" evidence="9">
    <location>
        <begin position="53"/>
        <end position="77"/>
    </location>
</feature>
<feature type="domain" description="Tripartite ATP-independent periplasmic transporters DctQ component" evidence="10">
    <location>
        <begin position="24"/>
        <end position="151"/>
    </location>
</feature>
<keyword evidence="2" id="KW-0813">Transport</keyword>
<keyword evidence="5 9" id="KW-0812">Transmembrane</keyword>
<dbReference type="AlphaFoldDB" id="A0A9D2HCA8"/>
<keyword evidence="3" id="KW-1003">Cell membrane</keyword>
<keyword evidence="7 9" id="KW-0472">Membrane</keyword>
<evidence type="ECO:0000256" key="3">
    <source>
        <dbReference type="ARBA" id="ARBA00022475"/>
    </source>
</evidence>
<feature type="transmembrane region" description="Helical" evidence="9">
    <location>
        <begin position="89"/>
        <end position="108"/>
    </location>
</feature>
<comment type="caution">
    <text evidence="11">The sequence shown here is derived from an EMBL/GenBank/DDBJ whole genome shotgun (WGS) entry which is preliminary data.</text>
</comment>
<keyword evidence="4" id="KW-0997">Cell inner membrane</keyword>
<organism evidence="11 12">
    <name type="scientific">Candidatus Mailhella merdigallinarum</name>
    <dbReference type="NCBI Taxonomy" id="2838658"/>
    <lineage>
        <taxon>Bacteria</taxon>
        <taxon>Pseudomonadati</taxon>
        <taxon>Thermodesulfobacteriota</taxon>
        <taxon>Desulfovibrionia</taxon>
        <taxon>Desulfovibrionales</taxon>
        <taxon>Desulfovibrionaceae</taxon>
        <taxon>Mailhella</taxon>
    </lineage>
</organism>
<reference evidence="11" key="1">
    <citation type="journal article" date="2021" name="PeerJ">
        <title>Extensive microbial diversity within the chicken gut microbiome revealed by metagenomics and culture.</title>
        <authorList>
            <person name="Gilroy R."/>
            <person name="Ravi A."/>
            <person name="Getino M."/>
            <person name="Pursley I."/>
            <person name="Horton D.L."/>
            <person name="Alikhan N.F."/>
            <person name="Baker D."/>
            <person name="Gharbi K."/>
            <person name="Hall N."/>
            <person name="Watson M."/>
            <person name="Adriaenssens E.M."/>
            <person name="Foster-Nyarko E."/>
            <person name="Jarju S."/>
            <person name="Secka A."/>
            <person name="Antonio M."/>
            <person name="Oren A."/>
            <person name="Chaudhuri R.R."/>
            <person name="La Ragione R."/>
            <person name="Hildebrand F."/>
            <person name="Pallen M.J."/>
        </authorList>
    </citation>
    <scope>NUCLEOTIDE SEQUENCE</scope>
    <source>
        <strain evidence="11">CHK186-16707</strain>
    </source>
</reference>
<dbReference type="InterPro" id="IPR055348">
    <property type="entry name" value="DctQ"/>
</dbReference>
<comment type="subcellular location">
    <subcellularLocation>
        <location evidence="1">Cell inner membrane</location>
        <topology evidence="1">Multi-pass membrane protein</topology>
    </subcellularLocation>
</comment>
<dbReference type="EMBL" id="DXAN01000003">
    <property type="protein sequence ID" value="HJA07854.1"/>
    <property type="molecule type" value="Genomic_DNA"/>
</dbReference>
<gene>
    <name evidence="11" type="ORF">H9962_01485</name>
</gene>
<keyword evidence="6 9" id="KW-1133">Transmembrane helix</keyword>
<evidence type="ECO:0000256" key="8">
    <source>
        <dbReference type="ARBA" id="ARBA00038436"/>
    </source>
</evidence>
<comment type="similarity">
    <text evidence="8">Belongs to the TRAP transporter small permease family.</text>
</comment>
<evidence type="ECO:0000256" key="6">
    <source>
        <dbReference type="ARBA" id="ARBA00022989"/>
    </source>
</evidence>
<evidence type="ECO:0000313" key="12">
    <source>
        <dbReference type="Proteomes" id="UP000824225"/>
    </source>
</evidence>
<evidence type="ECO:0000256" key="7">
    <source>
        <dbReference type="ARBA" id="ARBA00023136"/>
    </source>
</evidence>
<evidence type="ECO:0000256" key="2">
    <source>
        <dbReference type="ARBA" id="ARBA00022448"/>
    </source>
</evidence>
<accession>A0A9D2HCA8</accession>
<sequence>MLKKCLDLAMSALLSLACAALLVMVLLTAADVGLRSFFNRPITSSYELSEILMGIFSPIALLYCAYTNSHVCVDILFDHLSRTAQRACLLFADAVTLISAFLLAWQSWHLMLELRDFGFTTPTLGIPSWPLGCVFLLSFVLFIPVSMLHMRRGGKS</sequence>
<dbReference type="Proteomes" id="UP000824225">
    <property type="component" value="Unassembled WGS sequence"/>
</dbReference>
<name>A0A9D2HCA8_9BACT</name>
<dbReference type="GO" id="GO:0005886">
    <property type="term" value="C:plasma membrane"/>
    <property type="evidence" value="ECO:0007669"/>
    <property type="project" value="UniProtKB-SubCell"/>
</dbReference>
<evidence type="ECO:0000313" key="11">
    <source>
        <dbReference type="EMBL" id="HJA07854.1"/>
    </source>
</evidence>
<evidence type="ECO:0000256" key="9">
    <source>
        <dbReference type="SAM" id="Phobius"/>
    </source>
</evidence>
<dbReference type="PROSITE" id="PS51257">
    <property type="entry name" value="PROKAR_LIPOPROTEIN"/>
    <property type="match status" value="1"/>
</dbReference>
<dbReference type="PANTHER" id="PTHR35011">
    <property type="entry name" value="2,3-DIKETO-L-GULONATE TRAP TRANSPORTER SMALL PERMEASE PROTEIN YIAM"/>
    <property type="match status" value="1"/>
</dbReference>
<dbReference type="GO" id="GO:0022857">
    <property type="term" value="F:transmembrane transporter activity"/>
    <property type="evidence" value="ECO:0007669"/>
    <property type="project" value="TreeGrafter"/>
</dbReference>
<evidence type="ECO:0000256" key="5">
    <source>
        <dbReference type="ARBA" id="ARBA00022692"/>
    </source>
</evidence>
<dbReference type="Pfam" id="PF04290">
    <property type="entry name" value="DctQ"/>
    <property type="match status" value="1"/>
</dbReference>
<evidence type="ECO:0000259" key="10">
    <source>
        <dbReference type="Pfam" id="PF04290"/>
    </source>
</evidence>
<protein>
    <submittedName>
        <fullName evidence="11">TRAP transporter small permease</fullName>
    </submittedName>
</protein>
<reference evidence="11" key="2">
    <citation type="submission" date="2021-04" db="EMBL/GenBank/DDBJ databases">
        <authorList>
            <person name="Gilroy R."/>
        </authorList>
    </citation>
    <scope>NUCLEOTIDE SEQUENCE</scope>
    <source>
        <strain evidence="11">CHK186-16707</strain>
    </source>
</reference>
<feature type="transmembrane region" description="Helical" evidence="9">
    <location>
        <begin position="128"/>
        <end position="148"/>
    </location>
</feature>